<keyword evidence="2 6" id="KW-0285">Flavoprotein</keyword>
<dbReference type="EC" id="1.8.3.2" evidence="6"/>
<comment type="catalytic activity">
    <reaction evidence="6">
        <text>2 R'C(R)SH + O2 = R'C(R)S-S(R)CR' + H2O2</text>
        <dbReference type="Rhea" id="RHEA:17357"/>
        <dbReference type="ChEBI" id="CHEBI:15379"/>
        <dbReference type="ChEBI" id="CHEBI:16240"/>
        <dbReference type="ChEBI" id="CHEBI:16520"/>
        <dbReference type="ChEBI" id="CHEBI:17412"/>
        <dbReference type="EC" id="1.8.3.2"/>
    </reaction>
</comment>
<evidence type="ECO:0000256" key="5">
    <source>
        <dbReference type="ARBA" id="ARBA00023157"/>
    </source>
</evidence>
<proteinExistence type="predicted"/>
<accession>A0ABP0MJE0</accession>
<keyword evidence="10" id="KW-1185">Reference proteome</keyword>
<gene>
    <name evidence="9" type="ORF">CCMP2556_LOCUS26151</name>
</gene>
<dbReference type="PANTHER" id="PTHR12645:SF0">
    <property type="entry name" value="FAD-LINKED SULFHYDRYL OXIDASE ALR"/>
    <property type="match status" value="1"/>
</dbReference>
<feature type="compositionally biased region" description="Acidic residues" evidence="7">
    <location>
        <begin position="180"/>
        <end position="190"/>
    </location>
</feature>
<evidence type="ECO:0000256" key="6">
    <source>
        <dbReference type="RuleBase" id="RU371123"/>
    </source>
</evidence>
<reference evidence="9 10" key="1">
    <citation type="submission" date="2024-02" db="EMBL/GenBank/DDBJ databases">
        <authorList>
            <person name="Chen Y."/>
            <person name="Shah S."/>
            <person name="Dougan E. K."/>
            <person name="Thang M."/>
            <person name="Chan C."/>
        </authorList>
    </citation>
    <scope>NUCLEOTIDE SEQUENCE [LARGE SCALE GENOMIC DNA]</scope>
</reference>
<dbReference type="PANTHER" id="PTHR12645">
    <property type="entry name" value="ALR/ERV"/>
    <property type="match status" value="1"/>
</dbReference>
<feature type="region of interest" description="Disordered" evidence="7">
    <location>
        <begin position="180"/>
        <end position="203"/>
    </location>
</feature>
<dbReference type="PROSITE" id="PS51324">
    <property type="entry name" value="ERV_ALR"/>
    <property type="match status" value="1"/>
</dbReference>
<dbReference type="InterPro" id="IPR017905">
    <property type="entry name" value="ERV/ALR_sulphydryl_oxidase"/>
</dbReference>
<comment type="cofactor">
    <cofactor evidence="1 6">
        <name>FAD</name>
        <dbReference type="ChEBI" id="CHEBI:57692"/>
    </cofactor>
</comment>
<evidence type="ECO:0000313" key="10">
    <source>
        <dbReference type="Proteomes" id="UP001642484"/>
    </source>
</evidence>
<dbReference type="InterPro" id="IPR036774">
    <property type="entry name" value="ERV/ALR_sulphydryl_oxid_sf"/>
</dbReference>
<keyword evidence="5" id="KW-1015">Disulfide bond</keyword>
<dbReference type="SUPFAM" id="SSF69000">
    <property type="entry name" value="FAD-dependent thiol oxidase"/>
    <property type="match status" value="1"/>
</dbReference>
<evidence type="ECO:0000256" key="2">
    <source>
        <dbReference type="ARBA" id="ARBA00022630"/>
    </source>
</evidence>
<keyword evidence="4 6" id="KW-0560">Oxidoreductase</keyword>
<evidence type="ECO:0000259" key="8">
    <source>
        <dbReference type="PROSITE" id="PS51324"/>
    </source>
</evidence>
<feature type="domain" description="ERV/ALR sulfhydryl oxidase" evidence="8">
    <location>
        <begin position="31"/>
        <end position="136"/>
    </location>
</feature>
<dbReference type="Pfam" id="PF04777">
    <property type="entry name" value="Evr1_Alr"/>
    <property type="match status" value="1"/>
</dbReference>
<dbReference type="Gene3D" id="1.20.120.310">
    <property type="entry name" value="ERV/ALR sulfhydryl oxidase domain"/>
    <property type="match status" value="1"/>
</dbReference>
<evidence type="ECO:0000256" key="7">
    <source>
        <dbReference type="SAM" id="MobiDB-lite"/>
    </source>
</evidence>
<dbReference type="Proteomes" id="UP001642484">
    <property type="component" value="Unassembled WGS sequence"/>
</dbReference>
<keyword evidence="3 6" id="KW-0274">FAD</keyword>
<comment type="caution">
    <text evidence="9">The sequence shown here is derived from an EMBL/GenBank/DDBJ whole genome shotgun (WGS) entry which is preliminary data.</text>
</comment>
<evidence type="ECO:0000256" key="1">
    <source>
        <dbReference type="ARBA" id="ARBA00001974"/>
    </source>
</evidence>
<name>A0ABP0MJE0_9DINO</name>
<dbReference type="InterPro" id="IPR039799">
    <property type="entry name" value="ALR/ERV"/>
</dbReference>
<sequence length="247" mass="27202">MGRGMDSSLAEKLAAGHATHEAEASSAVGSCQGAPATWGPAMWKSLHCLVHNMPQHLPPEQQRSFEDMMTSLPSTLPCGSCGDHLRQHLHDDPPTPYLATRDDLERWLVRLHNTVNVETGKAPVSESEALTNINNMCACTDAAAPQAPGEEMPATMASMGWAWPALLCRPCAGLRKVAQEEETEEAEEDGTLLRHGSPGEARPEQFWEPKQVLFWIIRPFTSWKAHECQIVSVIFVNRSVEALECLR</sequence>
<evidence type="ECO:0000256" key="3">
    <source>
        <dbReference type="ARBA" id="ARBA00022827"/>
    </source>
</evidence>
<organism evidence="9 10">
    <name type="scientific">Durusdinium trenchii</name>
    <dbReference type="NCBI Taxonomy" id="1381693"/>
    <lineage>
        <taxon>Eukaryota</taxon>
        <taxon>Sar</taxon>
        <taxon>Alveolata</taxon>
        <taxon>Dinophyceae</taxon>
        <taxon>Suessiales</taxon>
        <taxon>Symbiodiniaceae</taxon>
        <taxon>Durusdinium</taxon>
    </lineage>
</organism>
<protein>
    <recommendedName>
        <fullName evidence="6">Sulfhydryl oxidase</fullName>
        <ecNumber evidence="6">1.8.3.2</ecNumber>
    </recommendedName>
</protein>
<evidence type="ECO:0000313" key="9">
    <source>
        <dbReference type="EMBL" id="CAK9051583.1"/>
    </source>
</evidence>
<evidence type="ECO:0000256" key="4">
    <source>
        <dbReference type="ARBA" id="ARBA00023002"/>
    </source>
</evidence>
<dbReference type="EMBL" id="CAXAMN010017969">
    <property type="protein sequence ID" value="CAK9051583.1"/>
    <property type="molecule type" value="Genomic_DNA"/>
</dbReference>
<feature type="region of interest" description="Disordered" evidence="7">
    <location>
        <begin position="1"/>
        <end position="31"/>
    </location>
</feature>